<dbReference type="GO" id="GO:0004322">
    <property type="term" value="F:ferroxidase activity"/>
    <property type="evidence" value="ECO:0007669"/>
    <property type="project" value="TreeGrafter"/>
</dbReference>
<dbReference type="AlphaFoldDB" id="A0A6A6YR46"/>
<dbReference type="InterPro" id="IPR033138">
    <property type="entry name" value="Cu_oxidase_CS"/>
</dbReference>
<dbReference type="Pfam" id="PF00394">
    <property type="entry name" value="Cu-oxidase"/>
    <property type="match status" value="1"/>
</dbReference>
<proteinExistence type="inferred from homology"/>
<comment type="similarity">
    <text evidence="1">Belongs to the multicopper oxidase family.</text>
</comment>
<dbReference type="InterPro" id="IPR001117">
    <property type="entry name" value="Cu-oxidase_2nd"/>
</dbReference>
<dbReference type="SUPFAM" id="SSF49503">
    <property type="entry name" value="Cupredoxins"/>
    <property type="match status" value="3"/>
</dbReference>
<feature type="domain" description="Plastocyanin-like" evidence="9">
    <location>
        <begin position="30"/>
        <end position="144"/>
    </location>
</feature>
<evidence type="ECO:0000259" key="8">
    <source>
        <dbReference type="Pfam" id="PF07731"/>
    </source>
</evidence>
<reference evidence="10 12" key="1">
    <citation type="journal article" date="2020" name="Stud. Mycol.">
        <title>101 Dothideomycetes genomes: a test case for predicting lifestyles and emergence of pathogens.</title>
        <authorList>
            <person name="Haridas S."/>
            <person name="Albert R."/>
            <person name="Binder M."/>
            <person name="Bloem J."/>
            <person name="Labutti K."/>
            <person name="Salamov A."/>
            <person name="Andreopoulos B."/>
            <person name="Baker S."/>
            <person name="Barry K."/>
            <person name="Bills G."/>
            <person name="Bluhm B."/>
            <person name="Cannon C."/>
            <person name="Castanera R."/>
            <person name="Culley D."/>
            <person name="Daum C."/>
            <person name="Ezra D."/>
            <person name="Gonzalez J."/>
            <person name="Henrissat B."/>
            <person name="Kuo A."/>
            <person name="Liang C."/>
            <person name="Lipzen A."/>
            <person name="Lutzoni F."/>
            <person name="Magnuson J."/>
            <person name="Mondo S."/>
            <person name="Nolan M."/>
            <person name="Ohm R."/>
            <person name="Pangilinan J."/>
            <person name="Park H.-J."/>
            <person name="Ramirez L."/>
            <person name="Alfaro M."/>
            <person name="Sun H."/>
            <person name="Tritt A."/>
            <person name="Yoshinaga Y."/>
            <person name="Zwiers L.-H."/>
            <person name="Turgeon B."/>
            <person name="Goodwin S."/>
            <person name="Spatafora J."/>
            <person name="Crous P."/>
            <person name="Grigoriev I."/>
        </authorList>
    </citation>
    <scope>NUCLEOTIDE SEQUENCE</scope>
    <source>
        <strain evidence="10 12">CBS 304.34</strain>
    </source>
</reference>
<dbReference type="PANTHER" id="PTHR11709">
    <property type="entry name" value="MULTI-COPPER OXIDASE"/>
    <property type="match status" value="1"/>
</dbReference>
<dbReference type="Gene3D" id="2.60.40.420">
    <property type="entry name" value="Cupredoxins - blue copper proteins"/>
    <property type="match status" value="3"/>
</dbReference>
<dbReference type="RefSeq" id="XP_033578205.1">
    <property type="nucleotide sequence ID" value="XM_033723556.1"/>
</dbReference>
<dbReference type="PROSITE" id="PS00080">
    <property type="entry name" value="MULTICOPPER_OXIDASE2"/>
    <property type="match status" value="1"/>
</dbReference>
<reference evidence="12" key="3">
    <citation type="submission" date="2025-04" db="UniProtKB">
        <authorList>
            <consortium name="RefSeq"/>
        </authorList>
    </citation>
    <scope>IDENTIFICATION</scope>
    <source>
        <strain evidence="12">CBS 304.34</strain>
    </source>
</reference>
<dbReference type="Pfam" id="PF07731">
    <property type="entry name" value="Cu-oxidase_2"/>
    <property type="match status" value="1"/>
</dbReference>
<keyword evidence="11" id="KW-1185">Reference proteome</keyword>
<dbReference type="InterPro" id="IPR011706">
    <property type="entry name" value="Cu-oxidase_C"/>
</dbReference>
<dbReference type="Pfam" id="PF07732">
    <property type="entry name" value="Cu-oxidase_3"/>
    <property type="match status" value="1"/>
</dbReference>
<evidence type="ECO:0000256" key="1">
    <source>
        <dbReference type="ARBA" id="ARBA00010609"/>
    </source>
</evidence>
<dbReference type="PANTHER" id="PTHR11709:SF361">
    <property type="entry name" value="IRON TRANSPORT MULTICOPPER OXIDASE FET3"/>
    <property type="match status" value="1"/>
</dbReference>
<dbReference type="Proteomes" id="UP000504636">
    <property type="component" value="Unplaced"/>
</dbReference>
<evidence type="ECO:0000313" key="12">
    <source>
        <dbReference type="RefSeq" id="XP_033578205.1"/>
    </source>
</evidence>
<feature type="chain" id="PRO_5044629305" evidence="6">
    <location>
        <begin position="22"/>
        <end position="572"/>
    </location>
</feature>
<dbReference type="GeneID" id="54464449"/>
<dbReference type="InterPro" id="IPR002355">
    <property type="entry name" value="Cu_oxidase_Cu_BS"/>
</dbReference>
<evidence type="ECO:0000256" key="6">
    <source>
        <dbReference type="SAM" id="SignalP"/>
    </source>
</evidence>
<keyword evidence="5" id="KW-0186">Copper</keyword>
<keyword evidence="4" id="KW-0560">Oxidoreductase</keyword>
<dbReference type="GO" id="GO:0033215">
    <property type="term" value="P:reductive iron assimilation"/>
    <property type="evidence" value="ECO:0007669"/>
    <property type="project" value="TreeGrafter"/>
</dbReference>
<dbReference type="OrthoDB" id="2121828at2759"/>
<dbReference type="InterPro" id="IPR044130">
    <property type="entry name" value="CuRO_2_Fet3-like"/>
</dbReference>
<sequence>MPASIMSLILFFFAFFGSCLAKTVTYNFDISWVNAAPDGFSRPVIAMNKQWPLPTIEADLGDTVIVKARNLLGNETTSIHFHGMNQLGTNPSDGPVGVSQCSIPPGGEYTYQFTANPAGTAWYHSHDKGQYPDGLRGQMIVHDPAWEKSLGVDEQIHLSVSDWYHEQMPVLLHKYLSPENPTGALPIPDSMLVNDSSTPPDITFEPSKKYLLRIVNMGALSCSSIQFQNHDMTVVGIDGVHVVPKTTSAITICAGQRYDIVIQGQTSPKNSVGYLVKMATDMFDSVPSGFKTDYTGKCLYKSGGIILPMLGSVISNPSLSPSTTLDDFTLQPLDGQKLLGAPDQQIKWYINQTNYPGIGSRISLAQQPWVEPDVPSLYTALTAGLSANNPAIYGLGAAASVLAANSIVQIVLTNPEEHPHPMHMHGHEYQVVARGTGVWDGNTNNFPAVPMKRDVAVVPAKGYFVLRFRADNPGVWFFHCHIDWHLAAGMAATLVEAPAQLQKSQAIPAAGQWLCWSNGKQASGNCAGATTGNLASADTTASCPTIFNTDTDGYGALVIKQGKERRDGRWSA</sequence>
<dbReference type="GO" id="GO:0010106">
    <property type="term" value="P:cellular response to iron ion starvation"/>
    <property type="evidence" value="ECO:0007669"/>
    <property type="project" value="TreeGrafter"/>
</dbReference>
<dbReference type="InterPro" id="IPR008972">
    <property type="entry name" value="Cupredoxin"/>
</dbReference>
<evidence type="ECO:0000313" key="11">
    <source>
        <dbReference type="Proteomes" id="UP000504636"/>
    </source>
</evidence>
<dbReference type="GO" id="GO:0005507">
    <property type="term" value="F:copper ion binding"/>
    <property type="evidence" value="ECO:0007669"/>
    <property type="project" value="InterPro"/>
</dbReference>
<evidence type="ECO:0000256" key="3">
    <source>
        <dbReference type="ARBA" id="ARBA00022729"/>
    </source>
</evidence>
<dbReference type="EMBL" id="MU003699">
    <property type="protein sequence ID" value="KAF2811241.1"/>
    <property type="molecule type" value="Genomic_DNA"/>
</dbReference>
<feature type="domain" description="Plastocyanin-like" evidence="7">
    <location>
        <begin position="157"/>
        <end position="270"/>
    </location>
</feature>
<accession>A0A6A6YR46</accession>
<dbReference type="PROSITE" id="PS00079">
    <property type="entry name" value="MULTICOPPER_OXIDASE1"/>
    <property type="match status" value="1"/>
</dbReference>
<keyword evidence="3 6" id="KW-0732">Signal</keyword>
<gene>
    <name evidence="10 12" type="ORF">BDZ99DRAFT_498085</name>
</gene>
<reference evidence="12" key="2">
    <citation type="submission" date="2020-04" db="EMBL/GenBank/DDBJ databases">
        <authorList>
            <consortium name="NCBI Genome Project"/>
        </authorList>
    </citation>
    <scope>NUCLEOTIDE SEQUENCE</scope>
    <source>
        <strain evidence="12">CBS 304.34</strain>
    </source>
</reference>
<evidence type="ECO:0000259" key="7">
    <source>
        <dbReference type="Pfam" id="PF00394"/>
    </source>
</evidence>
<name>A0A6A6YR46_9PEZI</name>
<evidence type="ECO:0000259" key="9">
    <source>
        <dbReference type="Pfam" id="PF07732"/>
    </source>
</evidence>
<feature type="signal peptide" evidence="6">
    <location>
        <begin position="1"/>
        <end position="21"/>
    </location>
</feature>
<dbReference type="InterPro" id="IPR045087">
    <property type="entry name" value="Cu-oxidase_fam"/>
</dbReference>
<protein>
    <submittedName>
        <fullName evidence="10 12">Laccase-2</fullName>
    </submittedName>
</protein>
<evidence type="ECO:0000256" key="5">
    <source>
        <dbReference type="ARBA" id="ARBA00023008"/>
    </source>
</evidence>
<dbReference type="InterPro" id="IPR011707">
    <property type="entry name" value="Cu-oxidase-like_N"/>
</dbReference>
<evidence type="ECO:0000313" key="10">
    <source>
        <dbReference type="EMBL" id="KAF2811241.1"/>
    </source>
</evidence>
<feature type="domain" description="Plastocyanin-like" evidence="8">
    <location>
        <begin position="370"/>
        <end position="499"/>
    </location>
</feature>
<keyword evidence="2" id="KW-0479">Metal-binding</keyword>
<organism evidence="10">
    <name type="scientific">Mytilinidion resinicola</name>
    <dbReference type="NCBI Taxonomy" id="574789"/>
    <lineage>
        <taxon>Eukaryota</taxon>
        <taxon>Fungi</taxon>
        <taxon>Dikarya</taxon>
        <taxon>Ascomycota</taxon>
        <taxon>Pezizomycotina</taxon>
        <taxon>Dothideomycetes</taxon>
        <taxon>Pleosporomycetidae</taxon>
        <taxon>Mytilinidiales</taxon>
        <taxon>Mytilinidiaceae</taxon>
        <taxon>Mytilinidion</taxon>
    </lineage>
</organism>
<evidence type="ECO:0000256" key="2">
    <source>
        <dbReference type="ARBA" id="ARBA00022723"/>
    </source>
</evidence>
<dbReference type="GO" id="GO:0033573">
    <property type="term" value="C:high-affinity iron permease complex"/>
    <property type="evidence" value="ECO:0007669"/>
    <property type="project" value="TreeGrafter"/>
</dbReference>
<evidence type="ECO:0000256" key="4">
    <source>
        <dbReference type="ARBA" id="ARBA00023002"/>
    </source>
</evidence>
<dbReference type="CDD" id="cd13877">
    <property type="entry name" value="CuRO_2_Fet3p_like"/>
    <property type="match status" value="1"/>
</dbReference>